<dbReference type="Proteomes" id="UP000422764">
    <property type="component" value="Chromosome"/>
</dbReference>
<dbReference type="EMBL" id="CP046522">
    <property type="protein sequence ID" value="QGU94292.1"/>
    <property type="molecule type" value="Genomic_DNA"/>
</dbReference>
<keyword evidence="1" id="KW-0812">Transmembrane</keyword>
<evidence type="ECO:0000313" key="2">
    <source>
        <dbReference type="EMBL" id="QGU94292.1"/>
    </source>
</evidence>
<organism evidence="2 3">
    <name type="scientific">Clostridium bovifaecis</name>
    <dbReference type="NCBI Taxonomy" id="2184719"/>
    <lineage>
        <taxon>Bacteria</taxon>
        <taxon>Bacillati</taxon>
        <taxon>Bacillota</taxon>
        <taxon>Clostridia</taxon>
        <taxon>Eubacteriales</taxon>
        <taxon>Clostridiaceae</taxon>
        <taxon>Clostridium</taxon>
    </lineage>
</organism>
<keyword evidence="1" id="KW-1133">Transmembrane helix</keyword>
<feature type="transmembrane region" description="Helical" evidence="1">
    <location>
        <begin position="93"/>
        <end position="113"/>
    </location>
</feature>
<name>A0A6I6EKL3_9CLOT</name>
<proteinExistence type="predicted"/>
<protein>
    <submittedName>
        <fullName evidence="2">AsnC family transcriptional regulator</fullName>
    </submittedName>
</protein>
<dbReference type="AlphaFoldDB" id="A0A6I6EKL3"/>
<keyword evidence="3" id="KW-1185">Reference proteome</keyword>
<evidence type="ECO:0000256" key="1">
    <source>
        <dbReference type="SAM" id="Phobius"/>
    </source>
</evidence>
<sequence>MSGENSKASPKYMLGSNDKQKWMEKYFFAPRGIGFLEPGAVPLDDSAMSAYNIAKSSYQIHPEVFNMDYLSKVLELDKDEIIKRMKRMYNDHLIMFVMNPATQVYGWGLYYWFVKLKKDTPKEVKDKLAEWYQNKDPICTGYECNGDFDFYNGDHMRVLDNLLYDVIGPWKENPEVEFVNICPIRRDVRESHVNMWDAPGDLYRENYWGEGQLEKLVQVQDKLDLTDLRIFKALNDKRPVEELFDFNVLSEISGLDPEDMKNGIKGIIEDKRILVPLFYLNFKKLNLTNRLFVIRLFQTIPCHRKTEIVDELIQIPELNSVMEFSDALYDIQVSAYNEITDIEALKAKLESYSEVEEIKEANVTRQFRRWVCRLDEENNYWEECVFTDDFLQNFAYNDAVNRCCRYGKEDK</sequence>
<keyword evidence="1" id="KW-0472">Membrane</keyword>
<reference evidence="2 3" key="1">
    <citation type="submission" date="2019-12" db="EMBL/GenBank/DDBJ databases">
        <title>Genome sequenceing of Clostridium bovifaecis.</title>
        <authorList>
            <person name="Yao Y."/>
        </authorList>
    </citation>
    <scope>NUCLEOTIDE SEQUENCE [LARGE SCALE GENOMIC DNA]</scope>
    <source>
        <strain evidence="2 3">BXX</strain>
    </source>
</reference>
<gene>
    <name evidence="2" type="ORF">GOM49_03425</name>
</gene>
<evidence type="ECO:0000313" key="3">
    <source>
        <dbReference type="Proteomes" id="UP000422764"/>
    </source>
</evidence>
<accession>A0A6I6EKL3</accession>